<gene>
    <name evidence="1" type="ORF">CBM2594_U10192</name>
</gene>
<comment type="caution">
    <text evidence="1">The sequence shown here is derived from an EMBL/GenBank/DDBJ whole genome shotgun (WGS) entry which is preliminary data.</text>
</comment>
<organism evidence="1 2">
    <name type="scientific">Cupriavidus taiwanensis</name>
    <dbReference type="NCBI Taxonomy" id="164546"/>
    <lineage>
        <taxon>Bacteria</taxon>
        <taxon>Pseudomonadati</taxon>
        <taxon>Pseudomonadota</taxon>
        <taxon>Betaproteobacteria</taxon>
        <taxon>Burkholderiales</taxon>
        <taxon>Burkholderiaceae</taxon>
        <taxon>Cupriavidus</taxon>
    </lineage>
</organism>
<dbReference type="RefSeq" id="WP_116328311.1">
    <property type="nucleotide sequence ID" value="NZ_OFSW01000032.1"/>
</dbReference>
<dbReference type="AlphaFoldDB" id="A0A7Z7JFM3"/>
<accession>A0A7Z7JFM3</accession>
<reference evidence="1 2" key="1">
    <citation type="submission" date="2018-01" db="EMBL/GenBank/DDBJ databases">
        <authorList>
            <person name="Clerissi C."/>
        </authorList>
    </citation>
    <scope>NUCLEOTIDE SEQUENCE [LARGE SCALE GENOMIC DNA]</scope>
    <source>
        <strain evidence="1">Cupriavidus taiwanensis STM 6021</strain>
    </source>
</reference>
<proteinExistence type="predicted"/>
<dbReference type="EMBL" id="OGUU01000045">
    <property type="protein sequence ID" value="SPC25691.1"/>
    <property type="molecule type" value="Genomic_DNA"/>
</dbReference>
<dbReference type="Proteomes" id="UP000257139">
    <property type="component" value="Unassembled WGS sequence"/>
</dbReference>
<sequence length="136" mass="15459">MDAFRIPVEHPRALAVYYERALGCSFVLNGQEFGHDEVFHHGGFLPMVVDVASVLSERIFGAPLRARYSASEQSLLGRRVELEDENAQPVILLLSRASDLIFSPEQGKTVELYPMFEYAWLPPEQRRRASWQPAVI</sequence>
<evidence type="ECO:0000313" key="2">
    <source>
        <dbReference type="Proteomes" id="UP000257139"/>
    </source>
</evidence>
<protein>
    <submittedName>
        <fullName evidence="1">Uncharacterized protein</fullName>
    </submittedName>
</protein>
<name>A0A7Z7JFM3_9BURK</name>
<evidence type="ECO:0000313" key="1">
    <source>
        <dbReference type="EMBL" id="SPC25691.1"/>
    </source>
</evidence>